<proteinExistence type="predicted"/>
<organism evidence="2 3">
    <name type="scientific">Ceratitis capitata</name>
    <name type="common">Mediterranean fruit fly</name>
    <name type="synonym">Tephritis capitata</name>
    <dbReference type="NCBI Taxonomy" id="7213"/>
    <lineage>
        <taxon>Eukaryota</taxon>
        <taxon>Metazoa</taxon>
        <taxon>Ecdysozoa</taxon>
        <taxon>Arthropoda</taxon>
        <taxon>Hexapoda</taxon>
        <taxon>Insecta</taxon>
        <taxon>Pterygota</taxon>
        <taxon>Neoptera</taxon>
        <taxon>Endopterygota</taxon>
        <taxon>Diptera</taxon>
        <taxon>Brachycera</taxon>
        <taxon>Muscomorpha</taxon>
        <taxon>Tephritoidea</taxon>
        <taxon>Tephritidae</taxon>
        <taxon>Ceratitis</taxon>
        <taxon>Ceratitis</taxon>
    </lineage>
</organism>
<accession>A0A811UJW4</accession>
<evidence type="ECO:0000256" key="1">
    <source>
        <dbReference type="SAM" id="MobiDB-lite"/>
    </source>
</evidence>
<dbReference type="EMBL" id="CAJHJT010000012">
    <property type="protein sequence ID" value="CAD6998117.1"/>
    <property type="molecule type" value="Genomic_DNA"/>
</dbReference>
<name>A0A811UJW4_CERCA</name>
<sequence length="107" mass="12205">MSSVIYSPTKYIASALTDDVENKEGLDFDDDNATEIYIGVDVIIETLKDDHENPSHSTDTVPTCETSNQPSLYDDILETNFNQEQRRFLKKMSDVNEVDVAWKKRIS</sequence>
<feature type="compositionally biased region" description="Polar residues" evidence="1">
    <location>
        <begin position="55"/>
        <end position="69"/>
    </location>
</feature>
<reference evidence="2" key="1">
    <citation type="submission" date="2020-11" db="EMBL/GenBank/DDBJ databases">
        <authorList>
            <person name="Whitehead M."/>
        </authorList>
    </citation>
    <scope>NUCLEOTIDE SEQUENCE</scope>
    <source>
        <strain evidence="2">EGII</strain>
    </source>
</reference>
<keyword evidence="3" id="KW-1185">Reference proteome</keyword>
<evidence type="ECO:0000313" key="2">
    <source>
        <dbReference type="EMBL" id="CAD6998117.1"/>
    </source>
</evidence>
<protein>
    <submittedName>
        <fullName evidence="2">(Mediterranean fruit fly) hypothetical protein</fullName>
    </submittedName>
</protein>
<dbReference type="AlphaFoldDB" id="A0A811UJW4"/>
<comment type="caution">
    <text evidence="2">The sequence shown here is derived from an EMBL/GenBank/DDBJ whole genome shotgun (WGS) entry which is preliminary data.</text>
</comment>
<dbReference type="Proteomes" id="UP000606786">
    <property type="component" value="Unassembled WGS sequence"/>
</dbReference>
<gene>
    <name evidence="2" type="ORF">CCAP1982_LOCUS6729</name>
</gene>
<evidence type="ECO:0000313" key="3">
    <source>
        <dbReference type="Proteomes" id="UP000606786"/>
    </source>
</evidence>
<feature type="region of interest" description="Disordered" evidence="1">
    <location>
        <begin position="50"/>
        <end position="69"/>
    </location>
</feature>